<dbReference type="SUPFAM" id="SSF57701">
    <property type="entry name" value="Zn2/Cys6 DNA-binding domain"/>
    <property type="match status" value="1"/>
</dbReference>
<dbReference type="PROSITE" id="PS00463">
    <property type="entry name" value="ZN2_CY6_FUNGAL_1"/>
    <property type="match status" value="1"/>
</dbReference>
<dbReference type="Gene3D" id="4.10.240.10">
    <property type="entry name" value="Zn(2)-C6 fungal-type DNA-binding domain"/>
    <property type="match status" value="1"/>
</dbReference>
<dbReference type="InterPro" id="IPR036864">
    <property type="entry name" value="Zn2-C6_fun-type_DNA-bd_sf"/>
</dbReference>
<accession>A0AA38RME7</accession>
<evidence type="ECO:0000256" key="1">
    <source>
        <dbReference type="ARBA" id="ARBA00023242"/>
    </source>
</evidence>
<dbReference type="CDD" id="cd00067">
    <property type="entry name" value="GAL4"/>
    <property type="match status" value="1"/>
</dbReference>
<dbReference type="GO" id="GO:0000981">
    <property type="term" value="F:DNA-binding transcription factor activity, RNA polymerase II-specific"/>
    <property type="evidence" value="ECO:0007669"/>
    <property type="project" value="InterPro"/>
</dbReference>
<feature type="domain" description="Zn(2)-C6 fungal-type" evidence="3">
    <location>
        <begin position="10"/>
        <end position="38"/>
    </location>
</feature>
<dbReference type="PANTHER" id="PTHR38111">
    <property type="entry name" value="ZN(2)-C6 FUNGAL-TYPE DOMAIN-CONTAINING PROTEIN-RELATED"/>
    <property type="match status" value="1"/>
</dbReference>
<dbReference type="Pfam" id="PF00172">
    <property type="entry name" value="Zn_clus"/>
    <property type="match status" value="1"/>
</dbReference>
<keyword evidence="5" id="KW-1185">Reference proteome</keyword>
<name>A0AA38RME7_9PEZI</name>
<dbReference type="AlphaFoldDB" id="A0AA38RME7"/>
<keyword evidence="1" id="KW-0539">Nucleus</keyword>
<feature type="region of interest" description="Disordered" evidence="2">
    <location>
        <begin position="58"/>
        <end position="81"/>
    </location>
</feature>
<evidence type="ECO:0000313" key="5">
    <source>
        <dbReference type="Proteomes" id="UP001174694"/>
    </source>
</evidence>
<comment type="caution">
    <text evidence="4">The sequence shown here is derived from an EMBL/GenBank/DDBJ whole genome shotgun (WGS) entry which is preliminary data.</text>
</comment>
<evidence type="ECO:0000259" key="3">
    <source>
        <dbReference type="PROSITE" id="PS50048"/>
    </source>
</evidence>
<dbReference type="EMBL" id="JANBVO010000004">
    <property type="protein sequence ID" value="KAJ9154743.1"/>
    <property type="molecule type" value="Genomic_DNA"/>
</dbReference>
<evidence type="ECO:0000256" key="2">
    <source>
        <dbReference type="SAM" id="MobiDB-lite"/>
    </source>
</evidence>
<sequence>MVGVPGKYKGCNTCRLRRVKCDNERPFCRKCIDSGRECKGYDRETVFIIGTIEDGGRCSSHPPRNLKGSRRGRASAKNEEETKLELIPVEPLHPAWDDLVSLSSSGTVYRVQIAALHTSLQIVVRNKAADDANRCVALSFPPYSPVESQPSVEDDDFELRSQCLIHLSPVEDSGDDESMIATDSVFLFLYEHNSSLASSNLPPWKDPAVQGNRIRQLGPDHFRTFPAHHFFVRVYRHNAICAALLNRKPTFLSGPEWMTVPWEAHPKSLVDTLFDIIVLIPSLLSRADRILPHDPTLSRRLMAQDLLANCLSIERQLDGWHASVLAGAASGGDDQSQLFWIEDPGDTDAQIPFADPFAFRDGATALAFIYLWSTRVLFYPCVESLQQAVFQPVVDHFPQVYPDLPPGLLEEEEGGGGLADPQRYGTGRVREMAASICRGLDSALAATAQPDALVVPVYVAEAFYSAVSAATGDGALELLWLEAFKARLTARGRDMAEVIQSRKWTDVTEF</sequence>
<proteinExistence type="predicted"/>
<organism evidence="4 5">
    <name type="scientific">Pleurostoma richardsiae</name>
    <dbReference type="NCBI Taxonomy" id="41990"/>
    <lineage>
        <taxon>Eukaryota</taxon>
        <taxon>Fungi</taxon>
        <taxon>Dikarya</taxon>
        <taxon>Ascomycota</taxon>
        <taxon>Pezizomycotina</taxon>
        <taxon>Sordariomycetes</taxon>
        <taxon>Sordariomycetidae</taxon>
        <taxon>Calosphaeriales</taxon>
        <taxon>Pleurostomataceae</taxon>
        <taxon>Pleurostoma</taxon>
    </lineage>
</organism>
<evidence type="ECO:0000313" key="4">
    <source>
        <dbReference type="EMBL" id="KAJ9154743.1"/>
    </source>
</evidence>
<dbReference type="PROSITE" id="PS50048">
    <property type="entry name" value="ZN2_CY6_FUNGAL_2"/>
    <property type="match status" value="1"/>
</dbReference>
<protein>
    <submittedName>
        <fullName evidence="4">C6 zinc finger domain protein</fullName>
    </submittedName>
</protein>
<dbReference type="SMART" id="SM00066">
    <property type="entry name" value="GAL4"/>
    <property type="match status" value="1"/>
</dbReference>
<reference evidence="4" key="1">
    <citation type="submission" date="2022-07" db="EMBL/GenBank/DDBJ databases">
        <title>Fungi with potential for degradation of polypropylene.</title>
        <authorList>
            <person name="Gostincar C."/>
        </authorList>
    </citation>
    <scope>NUCLEOTIDE SEQUENCE</scope>
    <source>
        <strain evidence="4">EXF-13308</strain>
    </source>
</reference>
<gene>
    <name evidence="4" type="ORF">NKR23_g2165</name>
</gene>
<dbReference type="GO" id="GO:0008270">
    <property type="term" value="F:zinc ion binding"/>
    <property type="evidence" value="ECO:0007669"/>
    <property type="project" value="InterPro"/>
</dbReference>
<dbReference type="Proteomes" id="UP001174694">
    <property type="component" value="Unassembled WGS sequence"/>
</dbReference>
<dbReference type="InterPro" id="IPR053178">
    <property type="entry name" value="Osmoadaptation_assoc"/>
</dbReference>
<dbReference type="PANTHER" id="PTHR38111:SF9">
    <property type="entry name" value="ZN(2)-C6 FUNGAL-TYPE DOMAIN-CONTAINING PROTEIN"/>
    <property type="match status" value="1"/>
</dbReference>
<dbReference type="InterPro" id="IPR001138">
    <property type="entry name" value="Zn2Cys6_DnaBD"/>
</dbReference>